<sequence length="94" mass="10977">MIVFVLFTVIVMLIMVIALINLAFTKGGDDWRLAWIESPLWYIEPAENKSYLIPGFCKTLNVFPKQIYFTPTKEVVKEHRRKYIPKQNEVADDA</sequence>
<dbReference type="Proteomes" id="UP000723463">
    <property type="component" value="Unassembled WGS sequence"/>
</dbReference>
<organism evidence="2 3">
    <name type="scientific">Mortierella hygrophila</name>
    <dbReference type="NCBI Taxonomy" id="979708"/>
    <lineage>
        <taxon>Eukaryota</taxon>
        <taxon>Fungi</taxon>
        <taxon>Fungi incertae sedis</taxon>
        <taxon>Mucoromycota</taxon>
        <taxon>Mortierellomycotina</taxon>
        <taxon>Mortierellomycetes</taxon>
        <taxon>Mortierellales</taxon>
        <taxon>Mortierellaceae</taxon>
        <taxon>Mortierella</taxon>
    </lineage>
</organism>
<comment type="caution">
    <text evidence="2">The sequence shown here is derived from an EMBL/GenBank/DDBJ whole genome shotgun (WGS) entry which is preliminary data.</text>
</comment>
<keyword evidence="1" id="KW-0472">Membrane</keyword>
<evidence type="ECO:0000313" key="3">
    <source>
        <dbReference type="Proteomes" id="UP000723463"/>
    </source>
</evidence>
<accession>A0A9P6FD61</accession>
<name>A0A9P6FD61_9FUNG</name>
<keyword evidence="3" id="KW-1185">Reference proteome</keyword>
<reference evidence="2" key="1">
    <citation type="journal article" date="2020" name="Fungal Divers.">
        <title>Resolving the Mortierellaceae phylogeny through synthesis of multi-gene phylogenetics and phylogenomics.</title>
        <authorList>
            <person name="Vandepol N."/>
            <person name="Liber J."/>
            <person name="Desiro A."/>
            <person name="Na H."/>
            <person name="Kennedy M."/>
            <person name="Barry K."/>
            <person name="Grigoriev I.V."/>
            <person name="Miller A.N."/>
            <person name="O'Donnell K."/>
            <person name="Stajich J.E."/>
            <person name="Bonito G."/>
        </authorList>
    </citation>
    <scope>NUCLEOTIDE SEQUENCE</scope>
    <source>
        <strain evidence="2">NRRL 2591</strain>
    </source>
</reference>
<keyword evidence="1" id="KW-0812">Transmembrane</keyword>
<dbReference type="EMBL" id="JAAAXW010000034">
    <property type="protein sequence ID" value="KAF9548071.1"/>
    <property type="molecule type" value="Genomic_DNA"/>
</dbReference>
<gene>
    <name evidence="2" type="ORF">EC957_007354</name>
</gene>
<protein>
    <submittedName>
        <fullName evidence="2">Uncharacterized protein</fullName>
    </submittedName>
</protein>
<proteinExistence type="predicted"/>
<feature type="transmembrane region" description="Helical" evidence="1">
    <location>
        <begin position="6"/>
        <end position="24"/>
    </location>
</feature>
<dbReference type="AlphaFoldDB" id="A0A9P6FD61"/>
<evidence type="ECO:0000256" key="1">
    <source>
        <dbReference type="SAM" id="Phobius"/>
    </source>
</evidence>
<evidence type="ECO:0000313" key="2">
    <source>
        <dbReference type="EMBL" id="KAF9548071.1"/>
    </source>
</evidence>
<keyword evidence="1" id="KW-1133">Transmembrane helix</keyword>